<feature type="region of interest" description="Disordered" evidence="1">
    <location>
        <begin position="388"/>
        <end position="419"/>
    </location>
</feature>
<sequence>MIRLGSMLLALAAVGFAATPIPNISPLGVTGAFGGCTTDTGDYNSGGTISVDGWSIKVPKNLLVQFPVVWAKFRDLCAAGVDGYEVSVFGNIIAGTATAAQIIVNAGFSVRAGVGYIDSIDVADGSFTIRGLGTKLRLSDPNGRFGKASNLAPFFPVDDENPSISAFSGFPMCFPRSANDPKCPSSNRPAGSTNFAAPDPLSMVPFLVGDYITYTALPKGGELLVYEASATNVQVTTSASSTVPNYIFVEDAIIGVTDNSPNVEVADSRFIGYLSSCAGASVSVFAIEVDPCTGDETERQVGSATPRAGDVRCKWEARVAVSTPYTREYVVKTNNPVIETKDGIKAGQYVTPVTEWIQPEINVPGAEPVPYDFADIRGLVQGDFLDGEQFGQLDPFPGPSPPAPSKTCSPNDPNQPTANEPVAFIAAFTADQRGGATILLKAQNNNTRLSNSQLNFAWTQVKPAAASASVTIQNPTSPTATFVAPKVASLTTLNFELTISLKSDTTVTSKASVAIKVVNTAADEVTLDTYTWESRQSGTIGVTCHSNVANGDNKAMTLALNNNATRLVMTRVGNVGSGQWSYSARSVKQPTNVQCYSDLGGKSALVTAPARKRKRGVLGWARE</sequence>
<evidence type="ECO:0000313" key="4">
    <source>
        <dbReference type="Proteomes" id="UP000800036"/>
    </source>
</evidence>
<feature type="compositionally biased region" description="Polar residues" evidence="1">
    <location>
        <begin position="406"/>
        <end position="418"/>
    </location>
</feature>
<accession>A0A6A5VD61</accession>
<name>A0A6A5VD61_9PLEO</name>
<dbReference type="InterPro" id="IPR013783">
    <property type="entry name" value="Ig-like_fold"/>
</dbReference>
<evidence type="ECO:0000313" key="3">
    <source>
        <dbReference type="EMBL" id="KAF1973902.1"/>
    </source>
</evidence>
<dbReference type="Proteomes" id="UP000800036">
    <property type="component" value="Unassembled WGS sequence"/>
</dbReference>
<organism evidence="3 4">
    <name type="scientific">Bimuria novae-zelandiae CBS 107.79</name>
    <dbReference type="NCBI Taxonomy" id="1447943"/>
    <lineage>
        <taxon>Eukaryota</taxon>
        <taxon>Fungi</taxon>
        <taxon>Dikarya</taxon>
        <taxon>Ascomycota</taxon>
        <taxon>Pezizomycotina</taxon>
        <taxon>Dothideomycetes</taxon>
        <taxon>Pleosporomycetidae</taxon>
        <taxon>Pleosporales</taxon>
        <taxon>Massarineae</taxon>
        <taxon>Didymosphaeriaceae</taxon>
        <taxon>Bimuria</taxon>
    </lineage>
</organism>
<proteinExistence type="predicted"/>
<evidence type="ECO:0000256" key="2">
    <source>
        <dbReference type="SAM" id="SignalP"/>
    </source>
</evidence>
<keyword evidence="4" id="KW-1185">Reference proteome</keyword>
<keyword evidence="2" id="KW-0732">Signal</keyword>
<reference evidence="3" key="1">
    <citation type="journal article" date="2020" name="Stud. Mycol.">
        <title>101 Dothideomycetes genomes: a test case for predicting lifestyles and emergence of pathogens.</title>
        <authorList>
            <person name="Haridas S."/>
            <person name="Albert R."/>
            <person name="Binder M."/>
            <person name="Bloem J."/>
            <person name="Labutti K."/>
            <person name="Salamov A."/>
            <person name="Andreopoulos B."/>
            <person name="Baker S."/>
            <person name="Barry K."/>
            <person name="Bills G."/>
            <person name="Bluhm B."/>
            <person name="Cannon C."/>
            <person name="Castanera R."/>
            <person name="Culley D."/>
            <person name="Daum C."/>
            <person name="Ezra D."/>
            <person name="Gonzalez J."/>
            <person name="Henrissat B."/>
            <person name="Kuo A."/>
            <person name="Liang C."/>
            <person name="Lipzen A."/>
            <person name="Lutzoni F."/>
            <person name="Magnuson J."/>
            <person name="Mondo S."/>
            <person name="Nolan M."/>
            <person name="Ohm R."/>
            <person name="Pangilinan J."/>
            <person name="Park H.-J."/>
            <person name="Ramirez L."/>
            <person name="Alfaro M."/>
            <person name="Sun H."/>
            <person name="Tritt A."/>
            <person name="Yoshinaga Y."/>
            <person name="Zwiers L.-H."/>
            <person name="Turgeon B."/>
            <person name="Goodwin S."/>
            <person name="Spatafora J."/>
            <person name="Crous P."/>
            <person name="Grigoriev I."/>
        </authorList>
    </citation>
    <scope>NUCLEOTIDE SEQUENCE</scope>
    <source>
        <strain evidence="3">CBS 107.79</strain>
    </source>
</reference>
<feature type="chain" id="PRO_5025586119" evidence="2">
    <location>
        <begin position="18"/>
        <end position="623"/>
    </location>
</feature>
<gene>
    <name evidence="3" type="ORF">BU23DRAFT_506147</name>
</gene>
<protein>
    <submittedName>
        <fullName evidence="3">Uncharacterized protein</fullName>
    </submittedName>
</protein>
<dbReference type="Gene3D" id="2.60.40.10">
    <property type="entry name" value="Immunoglobulins"/>
    <property type="match status" value="1"/>
</dbReference>
<dbReference type="OrthoDB" id="2129641at2759"/>
<dbReference type="AlphaFoldDB" id="A0A6A5VD61"/>
<feature type="signal peptide" evidence="2">
    <location>
        <begin position="1"/>
        <end position="17"/>
    </location>
</feature>
<dbReference type="EMBL" id="ML976678">
    <property type="protein sequence ID" value="KAF1973902.1"/>
    <property type="molecule type" value="Genomic_DNA"/>
</dbReference>
<evidence type="ECO:0000256" key="1">
    <source>
        <dbReference type="SAM" id="MobiDB-lite"/>
    </source>
</evidence>